<dbReference type="InterPro" id="IPR027417">
    <property type="entry name" value="P-loop_NTPase"/>
</dbReference>
<dbReference type="Pfam" id="PF23247">
    <property type="entry name" value="LRR_RPS2"/>
    <property type="match status" value="2"/>
</dbReference>
<name>A0AAV5M8T8_9ROSI</name>
<accession>A0AAV5M8T8</accession>
<dbReference type="PANTHER" id="PTHR33463:SF198">
    <property type="entry name" value="RPP4C3"/>
    <property type="match status" value="1"/>
</dbReference>
<proteinExistence type="predicted"/>
<dbReference type="GO" id="GO:0005524">
    <property type="term" value="F:ATP binding"/>
    <property type="evidence" value="ECO:0007669"/>
    <property type="project" value="UniProtKB-KW"/>
</dbReference>
<protein>
    <recommendedName>
        <fullName evidence="3">Disease resistance protein At4g27190-like leucine-rich repeats domain-containing protein</fullName>
    </recommendedName>
</protein>
<dbReference type="PRINTS" id="PR00364">
    <property type="entry name" value="DISEASERSIST"/>
</dbReference>
<comment type="caution">
    <text evidence="4">The sequence shown here is derived from an EMBL/GenBank/DDBJ whole genome shotgun (WGS) entry which is preliminary data.</text>
</comment>
<evidence type="ECO:0000259" key="3">
    <source>
        <dbReference type="Pfam" id="PF23247"/>
    </source>
</evidence>
<gene>
    <name evidence="4" type="ORF">SLEP1_g52691</name>
</gene>
<dbReference type="Proteomes" id="UP001054252">
    <property type="component" value="Unassembled WGS sequence"/>
</dbReference>
<dbReference type="GO" id="GO:0043531">
    <property type="term" value="F:ADP binding"/>
    <property type="evidence" value="ECO:0007669"/>
    <property type="project" value="InterPro"/>
</dbReference>
<dbReference type="AlphaFoldDB" id="A0AAV5M8T8"/>
<dbReference type="GO" id="GO:0006952">
    <property type="term" value="P:defense response"/>
    <property type="evidence" value="ECO:0007669"/>
    <property type="project" value="UniProtKB-KW"/>
</dbReference>
<keyword evidence="1" id="KW-0547">Nucleotide-binding</keyword>
<organism evidence="4 5">
    <name type="scientific">Rubroshorea leprosula</name>
    <dbReference type="NCBI Taxonomy" id="152421"/>
    <lineage>
        <taxon>Eukaryota</taxon>
        <taxon>Viridiplantae</taxon>
        <taxon>Streptophyta</taxon>
        <taxon>Embryophyta</taxon>
        <taxon>Tracheophyta</taxon>
        <taxon>Spermatophyta</taxon>
        <taxon>Magnoliopsida</taxon>
        <taxon>eudicotyledons</taxon>
        <taxon>Gunneridae</taxon>
        <taxon>Pentapetalae</taxon>
        <taxon>rosids</taxon>
        <taxon>malvids</taxon>
        <taxon>Malvales</taxon>
        <taxon>Dipterocarpaceae</taxon>
        <taxon>Rubroshorea</taxon>
    </lineage>
</organism>
<reference evidence="4 5" key="1">
    <citation type="journal article" date="2021" name="Commun. Biol.">
        <title>The genome of Shorea leprosula (Dipterocarpaceae) highlights the ecological relevance of drought in aseasonal tropical rainforests.</title>
        <authorList>
            <person name="Ng K.K.S."/>
            <person name="Kobayashi M.J."/>
            <person name="Fawcett J.A."/>
            <person name="Hatakeyama M."/>
            <person name="Paape T."/>
            <person name="Ng C.H."/>
            <person name="Ang C.C."/>
            <person name="Tnah L.H."/>
            <person name="Lee C.T."/>
            <person name="Nishiyama T."/>
            <person name="Sese J."/>
            <person name="O'Brien M.J."/>
            <person name="Copetti D."/>
            <person name="Mohd Noor M.I."/>
            <person name="Ong R.C."/>
            <person name="Putra M."/>
            <person name="Sireger I.Z."/>
            <person name="Indrioko S."/>
            <person name="Kosugi Y."/>
            <person name="Izuno A."/>
            <person name="Isagi Y."/>
            <person name="Lee S.L."/>
            <person name="Shimizu K.K."/>
        </authorList>
    </citation>
    <scope>NUCLEOTIDE SEQUENCE [LARGE SCALE GENOMIC DNA]</scope>
    <source>
        <strain evidence="4">214</strain>
    </source>
</reference>
<dbReference type="InterPro" id="IPR050905">
    <property type="entry name" value="Plant_NBS-LRR"/>
</dbReference>
<evidence type="ECO:0000256" key="1">
    <source>
        <dbReference type="ARBA" id="ARBA00022741"/>
    </source>
</evidence>
<dbReference type="Gene3D" id="3.80.10.10">
    <property type="entry name" value="Ribonuclease Inhibitor"/>
    <property type="match status" value="2"/>
</dbReference>
<evidence type="ECO:0000313" key="5">
    <source>
        <dbReference type="Proteomes" id="UP001054252"/>
    </source>
</evidence>
<dbReference type="InterPro" id="IPR032675">
    <property type="entry name" value="LRR_dom_sf"/>
</dbReference>
<dbReference type="SUPFAM" id="SSF52047">
    <property type="entry name" value="RNI-like"/>
    <property type="match status" value="1"/>
</dbReference>
<sequence length="795" mass="90161">MMDEKDQVFEVHKLRDDEGWHLFRKIVGSNVESSNFQPTAKEIVERCIGLPVAIASVGKAMKGKTQQFEWDDALTELKKPSPDGIAAAVYNPIELNYINLKEEELKQTFILCSLLSRNSSIDDLLKCGMGLDLFQKVNTIEETRAKVLRLVSHLKSSSLLVDGESSLHFEMHDQIQEVAFYIAFRDRGGLALVDEAARRKLKDKKSLEKLKWLSLPNGDIELPANEFQCPQLTFFYLSNRAQSLQFPSEFFKKADGLHVLCLTKVDFKSMPLPIPLIPTNLHSLLLDRCAFKVEGLRAIMGNLENLEVLSLAGCDIEELPRETEKLSKLKLLDVSDCPKLRVIPRQVLASLSRSLEELKMGNSFNQWDVEEGNARLDELAVLHKLTALEVRIPNFRPILFPENLRRFKILLGEVVMWYPWDGSFESSKRMKLKLQGASIKSDDSVKKLLKKTEELCLQGLNGVENLVCELDDEGFQHLKSLLVEFAPDIRCIFNPAGRLLPSHVFPILEVLTLGNLEDMEKICHGLTGAGPFKVLRKITVYGCDQLKNLFSFSMARELRLQEITVANCNNIEEIIDDVEEQGNGNDIVEESEGCKLGGSLRSLTLENLPKLISFFNSDNCSGISLFNDKFLLPNLEELQLSQINVDMIWIASYRVEYLTKLIIRGCQNLKYLFSSTMARSLVKLGRLEISECKMMIKVLSKENEEEKGNLIFPELKFLQLRQLQNLVSFYFGDSTIEFSSLNKLIVSGCPKLKGFAVMSTNTDVAAGIQPFFNEQVCLHFICFLSFKLWELSNFP</sequence>
<dbReference type="SUPFAM" id="SSF52058">
    <property type="entry name" value="L domain-like"/>
    <property type="match status" value="1"/>
</dbReference>
<evidence type="ECO:0000313" key="4">
    <source>
        <dbReference type="EMBL" id="GKV45629.1"/>
    </source>
</evidence>
<keyword evidence="5" id="KW-1185">Reference proteome</keyword>
<dbReference type="EMBL" id="BPVZ01000196">
    <property type="protein sequence ID" value="GKV45629.1"/>
    <property type="molecule type" value="Genomic_DNA"/>
</dbReference>
<dbReference type="InterPro" id="IPR057135">
    <property type="entry name" value="At4g27190-like_LRR"/>
</dbReference>
<dbReference type="PANTHER" id="PTHR33463">
    <property type="entry name" value="NB-ARC DOMAIN-CONTAINING PROTEIN-RELATED"/>
    <property type="match status" value="1"/>
</dbReference>
<dbReference type="Gene3D" id="1.10.8.430">
    <property type="entry name" value="Helical domain of apoptotic protease-activating factors"/>
    <property type="match status" value="1"/>
</dbReference>
<feature type="domain" description="Disease resistance protein At4g27190-like leucine-rich repeats" evidence="3">
    <location>
        <begin position="634"/>
        <end position="754"/>
    </location>
</feature>
<dbReference type="InterPro" id="IPR042197">
    <property type="entry name" value="Apaf_helical"/>
</dbReference>
<dbReference type="SUPFAM" id="SSF52540">
    <property type="entry name" value="P-loop containing nucleoside triphosphate hydrolases"/>
    <property type="match status" value="1"/>
</dbReference>
<evidence type="ECO:0000256" key="2">
    <source>
        <dbReference type="ARBA" id="ARBA00022821"/>
    </source>
</evidence>
<feature type="domain" description="Disease resistance protein At4g27190-like leucine-rich repeats" evidence="3">
    <location>
        <begin position="450"/>
        <end position="569"/>
    </location>
</feature>
<keyword evidence="2" id="KW-0611">Plant defense</keyword>